<keyword evidence="1" id="KW-0614">Plasmid</keyword>
<dbReference type="Pfam" id="PF20461">
    <property type="entry name" value="DUF6714"/>
    <property type="match status" value="1"/>
</dbReference>
<dbReference type="InterPro" id="IPR046560">
    <property type="entry name" value="DUF6714"/>
</dbReference>
<dbReference type="KEGG" id="dpd:Deipe_4267"/>
<organism evidence="1 2">
    <name type="scientific">Deinococcus peraridilitoris (strain DSM 19664 / LMG 22246 / CIP 109416 / KR-200)</name>
    <dbReference type="NCBI Taxonomy" id="937777"/>
    <lineage>
        <taxon>Bacteria</taxon>
        <taxon>Thermotogati</taxon>
        <taxon>Deinococcota</taxon>
        <taxon>Deinococci</taxon>
        <taxon>Deinococcales</taxon>
        <taxon>Deinococcaceae</taxon>
        <taxon>Deinococcus</taxon>
    </lineage>
</organism>
<dbReference type="HOGENOM" id="CLU_1583797_0_0_0"/>
<accession>L0A732</accession>
<evidence type="ECO:0000313" key="2">
    <source>
        <dbReference type="Proteomes" id="UP000010467"/>
    </source>
</evidence>
<dbReference type="RefSeq" id="WP_015231517.1">
    <property type="nucleotide sequence ID" value="NC_019789.1"/>
</dbReference>
<proteinExistence type="predicted"/>
<dbReference type="Proteomes" id="UP000010467">
    <property type="component" value="Plasmid pDEIPE01"/>
</dbReference>
<gene>
    <name evidence="1" type="ordered locus">Deipe_4267</name>
</gene>
<evidence type="ECO:0000313" key="1">
    <source>
        <dbReference type="EMBL" id="AFZ69616.1"/>
    </source>
</evidence>
<reference evidence="2" key="1">
    <citation type="submission" date="2012-03" db="EMBL/GenBank/DDBJ databases">
        <title>Complete sequence of plasmid 1 of Deinococcus peraridilitoris DSM 19664.</title>
        <authorList>
            <person name="Lucas S."/>
            <person name="Copeland A."/>
            <person name="Lapidus A."/>
            <person name="Glavina del Rio T."/>
            <person name="Dalin E."/>
            <person name="Tice H."/>
            <person name="Bruce D."/>
            <person name="Goodwin L."/>
            <person name="Pitluck S."/>
            <person name="Peters L."/>
            <person name="Mikhailova N."/>
            <person name="Lu M."/>
            <person name="Kyrpides N."/>
            <person name="Mavromatis K."/>
            <person name="Ivanova N."/>
            <person name="Brettin T."/>
            <person name="Detter J.C."/>
            <person name="Han C."/>
            <person name="Larimer F."/>
            <person name="Land M."/>
            <person name="Hauser L."/>
            <person name="Markowitz V."/>
            <person name="Cheng J.-F."/>
            <person name="Hugenholtz P."/>
            <person name="Woyke T."/>
            <person name="Wu D."/>
            <person name="Pukall R."/>
            <person name="Steenblock K."/>
            <person name="Brambilla E."/>
            <person name="Klenk H.-P."/>
            <person name="Eisen J.A."/>
        </authorList>
    </citation>
    <scope>NUCLEOTIDE SEQUENCE [LARGE SCALE GENOMIC DNA]</scope>
    <source>
        <strain evidence="2">DSM 19664 / LMG 22246 / CIP 109416 / KR-200</strain>
        <plasmid evidence="2">Plasmid pDEIPE01</plasmid>
    </source>
</reference>
<geneLocation type="plasmid" evidence="1 2">
    <name>pDEIPE01</name>
</geneLocation>
<keyword evidence="2" id="KW-1185">Reference proteome</keyword>
<dbReference type="EMBL" id="CP003383">
    <property type="protein sequence ID" value="AFZ69616.1"/>
    <property type="molecule type" value="Genomic_DNA"/>
</dbReference>
<protein>
    <submittedName>
        <fullName evidence="1">Uncharacterized protein</fullName>
    </submittedName>
</protein>
<sequence length="168" mass="19281">MPAVATFNRKEVVEAIRAAFRDVTLGDGVPLRESDVIDDYGSLEERAAARALDFQGPWWEVPREDLKEYSSVFIFMDAQGFRYYLPRYMTEALIETNGRLGTFAWMTLEILESAQQFGHLPDFDLAQKRAILCFVEALEHLEPGIATAPCFGRDYLDVWAYWAEQVQE</sequence>
<name>L0A732_DEIPD</name>
<dbReference type="PATRIC" id="fig|937777.3.peg.4296"/>
<dbReference type="AlphaFoldDB" id="L0A732"/>